<dbReference type="GO" id="GO:0009289">
    <property type="term" value="C:pilus"/>
    <property type="evidence" value="ECO:0007669"/>
    <property type="project" value="UniProtKB-SubCell"/>
</dbReference>
<feature type="domain" description="Major fimbrium subunit FimA C-terminal" evidence="7">
    <location>
        <begin position="280"/>
        <end position="365"/>
    </location>
</feature>
<evidence type="ECO:0000256" key="2">
    <source>
        <dbReference type="ARBA" id="ARBA00006011"/>
    </source>
</evidence>
<dbReference type="EMBL" id="CP012801">
    <property type="protein sequence ID" value="ALJ61808.1"/>
    <property type="molecule type" value="Genomic_DNA"/>
</dbReference>
<dbReference type="Pfam" id="PF06321">
    <property type="entry name" value="P_gingi_FimA"/>
    <property type="match status" value="1"/>
</dbReference>
<dbReference type="AlphaFoldDB" id="A0A0P0GL16"/>
<dbReference type="InterPro" id="IPR029141">
    <property type="entry name" value="FimA_N"/>
</dbReference>
<reference evidence="8 9" key="1">
    <citation type="journal article" date="2015" name="Science">
        <title>Genetic determinants of in vivo fitness and diet responsiveness in multiple human gut Bacteroides.</title>
        <authorList>
            <person name="Wu M."/>
            <person name="McNulty N.P."/>
            <person name="Rodionov D.A."/>
            <person name="Khoroshkin M.S."/>
            <person name="Griffin N.W."/>
            <person name="Cheng J."/>
            <person name="Latreille P."/>
            <person name="Kerstetter R.A."/>
            <person name="Terrapon N."/>
            <person name="Henrissat B."/>
            <person name="Osterman A.L."/>
            <person name="Gordon J.I."/>
        </authorList>
    </citation>
    <scope>NUCLEOTIDE SEQUENCE [LARGE SCALE GENOMIC DNA]</scope>
    <source>
        <strain evidence="8 9">WH2</strain>
    </source>
</reference>
<evidence type="ECO:0000259" key="6">
    <source>
        <dbReference type="Pfam" id="PF06321"/>
    </source>
</evidence>
<sequence length="376" mass="39347">MKISNYLWAVLATATLSLTACGSDENENVIQPKEKTAKLELTLVGTPADSRATGTLPTTDESQINRLTVAVFTEASGNPVNALREFTGEDIEAASGTGKKITMLCEPGNGQMIYVVANASTGLFAGVTNLAGFKAKLMLLSETTKAAGADDATDIQKANNLPMLGSATGKDFTAGTKTEANIALSRLVARVSISSIKTAFDPVGRFKDATFKVDAIYLKNANSSVNADKAGSVLVHGGDGSTGTKKYLYATVTGHTVNTELTTPYYFYTFPNASTSEPTKLIIKGTFDADGAGVVSTPIARYYPITINKKQANTTIAGGAGTDKGSIAANIRYVLTAVIKGEGAPDDNTDIDPATLQLTITVADWALAINQNVTFE</sequence>
<dbReference type="RefSeq" id="WP_029427723.1">
    <property type="nucleotide sequence ID" value="NZ_CP012801.1"/>
</dbReference>
<dbReference type="KEGG" id="bcel:BcellWH2_04593"/>
<dbReference type="Proteomes" id="UP000061809">
    <property type="component" value="Chromosome"/>
</dbReference>
<feature type="chain" id="PRO_5006047755" evidence="5">
    <location>
        <begin position="23"/>
        <end position="376"/>
    </location>
</feature>
<accession>A0A0P0GL16</accession>
<name>A0A0P0GL16_9BACE</name>
<dbReference type="Gene3D" id="2.60.40.3690">
    <property type="match status" value="1"/>
</dbReference>
<comment type="subcellular location">
    <subcellularLocation>
        <location evidence="1">Fimbrium</location>
    </subcellularLocation>
</comment>
<proteinExistence type="inferred from homology"/>
<evidence type="ECO:0000256" key="3">
    <source>
        <dbReference type="ARBA" id="ARBA00022729"/>
    </source>
</evidence>
<keyword evidence="3 5" id="KW-0732">Signal</keyword>
<dbReference type="Pfam" id="PF22492">
    <property type="entry name" value="FimA4_C"/>
    <property type="match status" value="1"/>
</dbReference>
<evidence type="ECO:0000259" key="7">
    <source>
        <dbReference type="Pfam" id="PF22492"/>
    </source>
</evidence>
<dbReference type="InterPro" id="IPR053878">
    <property type="entry name" value="FimA_C"/>
</dbReference>
<dbReference type="PROSITE" id="PS51257">
    <property type="entry name" value="PROKAR_LIPOPROTEIN"/>
    <property type="match status" value="1"/>
</dbReference>
<feature type="signal peptide" evidence="5">
    <location>
        <begin position="1"/>
        <end position="22"/>
    </location>
</feature>
<feature type="domain" description="Major fimbrial subunit protein N-terminal" evidence="6">
    <location>
        <begin position="37"/>
        <end position="186"/>
    </location>
</feature>
<evidence type="ECO:0000313" key="9">
    <source>
        <dbReference type="Proteomes" id="UP000061809"/>
    </source>
</evidence>
<organism evidence="8 9">
    <name type="scientific">Bacteroides cellulosilyticus</name>
    <dbReference type="NCBI Taxonomy" id="246787"/>
    <lineage>
        <taxon>Bacteria</taxon>
        <taxon>Pseudomonadati</taxon>
        <taxon>Bacteroidota</taxon>
        <taxon>Bacteroidia</taxon>
        <taxon>Bacteroidales</taxon>
        <taxon>Bacteroidaceae</taxon>
        <taxon>Bacteroides</taxon>
    </lineage>
</organism>
<protein>
    <submittedName>
        <fullName evidence="8">Major fimbrial subunit protein (FimA)</fullName>
    </submittedName>
</protein>
<keyword evidence="4" id="KW-0281">Fimbrium</keyword>
<comment type="similarity">
    <text evidence="2">Belongs to the bacteroidetes fimbrillin superfamily. FimA/Mfa1 family.</text>
</comment>
<evidence type="ECO:0000313" key="8">
    <source>
        <dbReference type="EMBL" id="ALJ61808.1"/>
    </source>
</evidence>
<dbReference type="PATRIC" id="fig|246787.4.peg.4747"/>
<gene>
    <name evidence="8" type="ORF">BcellWH2_04593</name>
</gene>
<evidence type="ECO:0000256" key="4">
    <source>
        <dbReference type="ARBA" id="ARBA00023263"/>
    </source>
</evidence>
<evidence type="ECO:0000256" key="1">
    <source>
        <dbReference type="ARBA" id="ARBA00004561"/>
    </source>
</evidence>
<dbReference type="Gene3D" id="2.60.40.2580">
    <property type="match status" value="1"/>
</dbReference>
<evidence type="ECO:0000256" key="5">
    <source>
        <dbReference type="SAM" id="SignalP"/>
    </source>
</evidence>